<name>A0A1V9XQ11_9ACAR</name>
<gene>
    <name evidence="2" type="ORF">BIW11_08419</name>
</gene>
<dbReference type="InParanoid" id="A0A1V9XQ11"/>
<evidence type="ECO:0000313" key="3">
    <source>
        <dbReference type="Proteomes" id="UP000192247"/>
    </source>
</evidence>
<keyword evidence="3" id="KW-1185">Reference proteome</keyword>
<dbReference type="Proteomes" id="UP000192247">
    <property type="component" value="Unassembled WGS sequence"/>
</dbReference>
<evidence type="ECO:0000313" key="2">
    <source>
        <dbReference type="EMBL" id="OQR75438.1"/>
    </source>
</evidence>
<proteinExistence type="predicted"/>
<accession>A0A1V9XQ11</accession>
<comment type="caution">
    <text evidence="2">The sequence shown here is derived from an EMBL/GenBank/DDBJ whole genome shotgun (WGS) entry which is preliminary data.</text>
</comment>
<dbReference type="EMBL" id="MNPL01006364">
    <property type="protein sequence ID" value="OQR75438.1"/>
    <property type="molecule type" value="Genomic_DNA"/>
</dbReference>
<reference evidence="2 3" key="1">
    <citation type="journal article" date="2017" name="Gigascience">
        <title>Draft genome of the honey bee ectoparasitic mite, Tropilaelaps mercedesae, is shaped by the parasitic life history.</title>
        <authorList>
            <person name="Dong X."/>
            <person name="Armstrong S.D."/>
            <person name="Xia D."/>
            <person name="Makepeace B.L."/>
            <person name="Darby A.C."/>
            <person name="Kadowaki T."/>
        </authorList>
    </citation>
    <scope>NUCLEOTIDE SEQUENCE [LARGE SCALE GENOMIC DNA]</scope>
    <source>
        <strain evidence="2">Wuxi-XJTLU</strain>
    </source>
</reference>
<keyword evidence="1" id="KW-0812">Transmembrane</keyword>
<keyword evidence="1" id="KW-0472">Membrane</keyword>
<protein>
    <submittedName>
        <fullName evidence="2">Uncharacterized protein</fullName>
    </submittedName>
</protein>
<organism evidence="2 3">
    <name type="scientific">Tropilaelaps mercedesae</name>
    <dbReference type="NCBI Taxonomy" id="418985"/>
    <lineage>
        <taxon>Eukaryota</taxon>
        <taxon>Metazoa</taxon>
        <taxon>Ecdysozoa</taxon>
        <taxon>Arthropoda</taxon>
        <taxon>Chelicerata</taxon>
        <taxon>Arachnida</taxon>
        <taxon>Acari</taxon>
        <taxon>Parasitiformes</taxon>
        <taxon>Mesostigmata</taxon>
        <taxon>Gamasina</taxon>
        <taxon>Dermanyssoidea</taxon>
        <taxon>Laelapidae</taxon>
        <taxon>Tropilaelaps</taxon>
    </lineage>
</organism>
<dbReference type="AlphaFoldDB" id="A0A1V9XQ11"/>
<evidence type="ECO:0000256" key="1">
    <source>
        <dbReference type="SAM" id="Phobius"/>
    </source>
</evidence>
<keyword evidence="1" id="KW-1133">Transmembrane helix</keyword>
<sequence>MAPSRILPLIFGNVVANNSQSTPQPKAGGFNPTSLLENIRSKAASLHPSDWITVALVIGALILVGYIVLTCCCQPVLILFKCCCCCCFKLCLCLCPKTNKPKKDDNGNR</sequence>
<feature type="transmembrane region" description="Helical" evidence="1">
    <location>
        <begin position="51"/>
        <end position="69"/>
    </location>
</feature>